<keyword evidence="5" id="KW-0325">Glycoprotein</keyword>
<evidence type="ECO:0000259" key="8">
    <source>
        <dbReference type="SMART" id="SM00134"/>
    </source>
</evidence>
<evidence type="ECO:0000256" key="6">
    <source>
        <dbReference type="SAM" id="Phobius"/>
    </source>
</evidence>
<evidence type="ECO:0000256" key="2">
    <source>
        <dbReference type="ARBA" id="ARBA00022475"/>
    </source>
</evidence>
<protein>
    <recommendedName>
        <fullName evidence="8">UPAR/Ly6 domain-containing protein</fullName>
    </recommendedName>
</protein>
<keyword evidence="3 7" id="KW-0732">Signal</keyword>
<dbReference type="EMBL" id="JAVHJS010000020">
    <property type="protein sequence ID" value="KAK2824888.1"/>
    <property type="molecule type" value="Genomic_DNA"/>
</dbReference>
<evidence type="ECO:0000256" key="4">
    <source>
        <dbReference type="ARBA" id="ARBA00023136"/>
    </source>
</evidence>
<keyword evidence="4 6" id="KW-0472">Membrane</keyword>
<keyword evidence="6" id="KW-1133">Transmembrane helix</keyword>
<accession>A0AA88LV75</accession>
<evidence type="ECO:0000256" key="1">
    <source>
        <dbReference type="ARBA" id="ARBA00004236"/>
    </source>
</evidence>
<reference evidence="9" key="1">
    <citation type="submission" date="2023-08" db="EMBL/GenBank/DDBJ databases">
        <title>Pelteobagrus vachellii genome.</title>
        <authorList>
            <person name="Liu H."/>
        </authorList>
    </citation>
    <scope>NUCLEOTIDE SEQUENCE</scope>
    <source>
        <strain evidence="9">PRFRI_2022a</strain>
        <tissue evidence="9">Muscle</tissue>
    </source>
</reference>
<dbReference type="Gene3D" id="2.10.60.10">
    <property type="entry name" value="CD59"/>
    <property type="match status" value="1"/>
</dbReference>
<feature type="domain" description="UPAR/Ly6" evidence="8">
    <location>
        <begin position="22"/>
        <end position="100"/>
    </location>
</feature>
<evidence type="ECO:0000313" key="10">
    <source>
        <dbReference type="Proteomes" id="UP001187315"/>
    </source>
</evidence>
<dbReference type="SMART" id="SM00134">
    <property type="entry name" value="LU"/>
    <property type="match status" value="1"/>
</dbReference>
<dbReference type="Proteomes" id="UP001187315">
    <property type="component" value="Unassembled WGS sequence"/>
</dbReference>
<dbReference type="InterPro" id="IPR016054">
    <property type="entry name" value="LY6_UPA_recep-like"/>
</dbReference>
<keyword evidence="2" id="KW-1003">Cell membrane</keyword>
<feature type="transmembrane region" description="Helical" evidence="6">
    <location>
        <begin position="96"/>
        <end position="114"/>
    </location>
</feature>
<feature type="chain" id="PRO_5041728178" description="UPAR/Ly6 domain-containing protein" evidence="7">
    <location>
        <begin position="21"/>
        <end position="115"/>
    </location>
</feature>
<gene>
    <name evidence="9" type="ORF">Q7C36_018815</name>
</gene>
<sequence>MRSVVALMFICMLLPKAAVGQLSCYICDPTNCKTFTKQTCPAGMDSCLSATASVGTSKFTFKTCVPKLVCDTSQLPGATLANVKCCQTNLCNGAEIFTLSFLLMFVPLISSLLFF</sequence>
<dbReference type="AlphaFoldDB" id="A0AA88LV75"/>
<evidence type="ECO:0000256" key="7">
    <source>
        <dbReference type="SAM" id="SignalP"/>
    </source>
</evidence>
<evidence type="ECO:0000256" key="5">
    <source>
        <dbReference type="ARBA" id="ARBA00023180"/>
    </source>
</evidence>
<keyword evidence="10" id="KW-1185">Reference proteome</keyword>
<evidence type="ECO:0000313" key="9">
    <source>
        <dbReference type="EMBL" id="KAK2824888.1"/>
    </source>
</evidence>
<dbReference type="InterPro" id="IPR035076">
    <property type="entry name" value="Toxin/TOLIP"/>
</dbReference>
<dbReference type="SUPFAM" id="SSF57302">
    <property type="entry name" value="Snake toxin-like"/>
    <property type="match status" value="1"/>
</dbReference>
<feature type="signal peptide" evidence="7">
    <location>
        <begin position="1"/>
        <end position="20"/>
    </location>
</feature>
<name>A0AA88LV75_TACVA</name>
<keyword evidence="6" id="KW-0812">Transmembrane</keyword>
<organism evidence="9 10">
    <name type="scientific">Tachysurus vachellii</name>
    <name type="common">Darkbarbel catfish</name>
    <name type="synonym">Pelteobagrus vachellii</name>
    <dbReference type="NCBI Taxonomy" id="175792"/>
    <lineage>
        <taxon>Eukaryota</taxon>
        <taxon>Metazoa</taxon>
        <taxon>Chordata</taxon>
        <taxon>Craniata</taxon>
        <taxon>Vertebrata</taxon>
        <taxon>Euteleostomi</taxon>
        <taxon>Actinopterygii</taxon>
        <taxon>Neopterygii</taxon>
        <taxon>Teleostei</taxon>
        <taxon>Ostariophysi</taxon>
        <taxon>Siluriformes</taxon>
        <taxon>Bagridae</taxon>
        <taxon>Tachysurus</taxon>
    </lineage>
</organism>
<comment type="caution">
    <text evidence="9">The sequence shown here is derived from an EMBL/GenBank/DDBJ whole genome shotgun (WGS) entry which is preliminary data.</text>
</comment>
<evidence type="ECO:0000256" key="3">
    <source>
        <dbReference type="ARBA" id="ARBA00022729"/>
    </source>
</evidence>
<comment type="subcellular location">
    <subcellularLocation>
        <location evidence="1">Cell membrane</location>
    </subcellularLocation>
</comment>
<dbReference type="Pfam" id="PF00087">
    <property type="entry name" value="Toxin_TOLIP"/>
    <property type="match status" value="1"/>
</dbReference>
<proteinExistence type="predicted"/>
<dbReference type="InterPro" id="IPR045860">
    <property type="entry name" value="Snake_toxin-like_sf"/>
</dbReference>
<dbReference type="GO" id="GO:0005886">
    <property type="term" value="C:plasma membrane"/>
    <property type="evidence" value="ECO:0007669"/>
    <property type="project" value="UniProtKB-SubCell"/>
</dbReference>